<reference evidence="3 4" key="1">
    <citation type="journal article" date="2010" name="Proc. Natl. Acad. Sci. U.S.A.">
        <title>Insights into evolution of multicellular fungi from the assembled chromosomes of the mushroom Coprinopsis cinerea (Coprinus cinereus).</title>
        <authorList>
            <person name="Stajich J.E."/>
            <person name="Wilke S.K."/>
            <person name="Ahren D."/>
            <person name="Au C.H."/>
            <person name="Birren B.W."/>
            <person name="Borodovsky M."/>
            <person name="Burns C."/>
            <person name="Canback B."/>
            <person name="Casselton L.A."/>
            <person name="Cheng C.K."/>
            <person name="Deng J."/>
            <person name="Dietrich F.S."/>
            <person name="Fargo D.C."/>
            <person name="Farman M.L."/>
            <person name="Gathman A.C."/>
            <person name="Goldberg J."/>
            <person name="Guigo R."/>
            <person name="Hoegger P.J."/>
            <person name="Hooker J.B."/>
            <person name="Huggins A."/>
            <person name="James T.Y."/>
            <person name="Kamada T."/>
            <person name="Kilaru S."/>
            <person name="Kodira C."/>
            <person name="Kues U."/>
            <person name="Kupfer D."/>
            <person name="Kwan H.S."/>
            <person name="Lomsadze A."/>
            <person name="Li W."/>
            <person name="Lilly W.W."/>
            <person name="Ma L.J."/>
            <person name="Mackey A.J."/>
            <person name="Manning G."/>
            <person name="Martin F."/>
            <person name="Muraguchi H."/>
            <person name="Natvig D.O."/>
            <person name="Palmerini H."/>
            <person name="Ramesh M.A."/>
            <person name="Rehmeyer C.J."/>
            <person name="Roe B.A."/>
            <person name="Shenoy N."/>
            <person name="Stanke M."/>
            <person name="Ter-Hovhannisyan V."/>
            <person name="Tunlid A."/>
            <person name="Velagapudi R."/>
            <person name="Vision T.J."/>
            <person name="Zeng Q."/>
            <person name="Zolan M.E."/>
            <person name="Pukkila P.J."/>
        </authorList>
    </citation>
    <scope>NUCLEOTIDE SEQUENCE [LARGE SCALE GENOMIC DNA]</scope>
    <source>
        <strain evidence="4">Okayama-7 / 130 / ATCC MYA-4618 / FGSC 9003</strain>
    </source>
</reference>
<proteinExistence type="predicted"/>
<feature type="transmembrane region" description="Helical" evidence="2">
    <location>
        <begin position="6"/>
        <end position="27"/>
    </location>
</feature>
<keyword evidence="4" id="KW-1185">Reference proteome</keyword>
<dbReference type="GeneID" id="6007453"/>
<feature type="transmembrane region" description="Helical" evidence="2">
    <location>
        <begin position="150"/>
        <end position="171"/>
    </location>
</feature>
<evidence type="ECO:0000313" key="3">
    <source>
        <dbReference type="EMBL" id="EAU90781.1"/>
    </source>
</evidence>
<keyword evidence="2" id="KW-1133">Transmembrane helix</keyword>
<comment type="caution">
    <text evidence="3">The sequence shown here is derived from an EMBL/GenBank/DDBJ whole genome shotgun (WGS) entry which is preliminary data.</text>
</comment>
<accession>A8N837</accession>
<dbReference type="VEuPathDB" id="FungiDB:CC1G_09258"/>
<feature type="region of interest" description="Disordered" evidence="1">
    <location>
        <begin position="253"/>
        <end position="279"/>
    </location>
</feature>
<name>A8N837_COPC7</name>
<feature type="transmembrane region" description="Helical" evidence="2">
    <location>
        <begin position="108"/>
        <end position="130"/>
    </location>
</feature>
<feature type="transmembrane region" description="Helical" evidence="2">
    <location>
        <begin position="39"/>
        <end position="61"/>
    </location>
</feature>
<feature type="compositionally biased region" description="Low complexity" evidence="1">
    <location>
        <begin position="253"/>
        <end position="265"/>
    </location>
</feature>
<feature type="compositionally biased region" description="Basic and acidic residues" evidence="1">
    <location>
        <begin position="270"/>
        <end position="279"/>
    </location>
</feature>
<evidence type="ECO:0000313" key="4">
    <source>
        <dbReference type="Proteomes" id="UP000001861"/>
    </source>
</evidence>
<keyword evidence="2" id="KW-0472">Membrane</keyword>
<dbReference type="OrthoDB" id="3229610at2759"/>
<feature type="transmembrane region" description="Helical" evidence="2">
    <location>
        <begin position="81"/>
        <end position="101"/>
    </location>
</feature>
<dbReference type="EMBL" id="AACS02000003">
    <property type="protein sequence ID" value="EAU90781.1"/>
    <property type="molecule type" value="Genomic_DNA"/>
</dbReference>
<dbReference type="AlphaFoldDB" id="A8N837"/>
<organism evidence="3 4">
    <name type="scientific">Coprinopsis cinerea (strain Okayama-7 / 130 / ATCC MYA-4618 / FGSC 9003)</name>
    <name type="common">Inky cap fungus</name>
    <name type="synonym">Hormographiella aspergillata</name>
    <dbReference type="NCBI Taxonomy" id="240176"/>
    <lineage>
        <taxon>Eukaryota</taxon>
        <taxon>Fungi</taxon>
        <taxon>Dikarya</taxon>
        <taxon>Basidiomycota</taxon>
        <taxon>Agaricomycotina</taxon>
        <taxon>Agaricomycetes</taxon>
        <taxon>Agaricomycetidae</taxon>
        <taxon>Agaricales</taxon>
        <taxon>Agaricineae</taxon>
        <taxon>Psathyrellaceae</taxon>
        <taxon>Coprinopsis</taxon>
    </lineage>
</organism>
<evidence type="ECO:0008006" key="5">
    <source>
        <dbReference type="Google" id="ProtNLM"/>
    </source>
</evidence>
<keyword evidence="2" id="KW-0812">Transmembrane</keyword>
<protein>
    <recommendedName>
        <fullName evidence="5">Integral membrane protein</fullName>
    </recommendedName>
</protein>
<evidence type="ECO:0000256" key="2">
    <source>
        <dbReference type="SAM" id="Phobius"/>
    </source>
</evidence>
<sequence length="279" mass="30860">MAIDPVFAGFVFLHSFTVFVTLVRFGLRIKTKRTWWDDFWALMAVFGTILIICNYCILGTYDRSIFSASAQSYFTWSSYMLSPTTLWMARTSILMTIVYILPNGMNRLITQISAIVFLLFWVAHLLAITFMCGVPVPSNLVCEIPRKTTAISLTFELISTAWLMAWPGYLLYRLKPSVALRNFIITCVVTGAALTALDIGHAYNLTRAEKTGAIAHYKALNTTGNLHVLVSLLGANALVFVSHFFPILNLGSGQSQDGRSSDSGSVNSTDKVKEASAQV</sequence>
<dbReference type="RefSeq" id="XP_001830993.1">
    <property type="nucleotide sequence ID" value="XM_001830941.1"/>
</dbReference>
<feature type="transmembrane region" description="Helical" evidence="2">
    <location>
        <begin position="183"/>
        <end position="206"/>
    </location>
</feature>
<gene>
    <name evidence="3" type="ORF">CC1G_09258</name>
</gene>
<dbReference type="Proteomes" id="UP000001861">
    <property type="component" value="Unassembled WGS sequence"/>
</dbReference>
<dbReference type="KEGG" id="cci:CC1G_09258"/>
<evidence type="ECO:0000256" key="1">
    <source>
        <dbReference type="SAM" id="MobiDB-lite"/>
    </source>
</evidence>
<feature type="transmembrane region" description="Helical" evidence="2">
    <location>
        <begin position="226"/>
        <end position="250"/>
    </location>
</feature>
<dbReference type="InParanoid" id="A8N837"/>